<feature type="region of interest" description="Disordered" evidence="6">
    <location>
        <begin position="387"/>
        <end position="408"/>
    </location>
</feature>
<dbReference type="GO" id="GO:0010468">
    <property type="term" value="P:regulation of gene expression"/>
    <property type="evidence" value="ECO:0007669"/>
    <property type="project" value="UniProtKB-ARBA"/>
</dbReference>
<evidence type="ECO:0000256" key="6">
    <source>
        <dbReference type="SAM" id="MobiDB-lite"/>
    </source>
</evidence>
<evidence type="ECO:0000256" key="5">
    <source>
        <dbReference type="ARBA" id="ARBA00023242"/>
    </source>
</evidence>
<dbReference type="SMART" id="SM00717">
    <property type="entry name" value="SANT"/>
    <property type="match status" value="1"/>
</dbReference>
<keyword evidence="2" id="KW-0805">Transcription regulation</keyword>
<dbReference type="InterPro" id="IPR017884">
    <property type="entry name" value="SANT_dom"/>
</dbReference>
<dbReference type="PROSITE" id="PS51294">
    <property type="entry name" value="HTH_MYB"/>
    <property type="match status" value="1"/>
</dbReference>
<dbReference type="Proteomes" id="UP000593562">
    <property type="component" value="Unassembled WGS sequence"/>
</dbReference>
<proteinExistence type="predicted"/>
<feature type="domain" description="Myb-like" evidence="7">
    <location>
        <begin position="54"/>
        <end position="104"/>
    </location>
</feature>
<feature type="domain" description="SANT" evidence="8">
    <location>
        <begin position="57"/>
        <end position="108"/>
    </location>
</feature>
<dbReference type="Gene3D" id="1.10.10.60">
    <property type="entry name" value="Homeodomain-like"/>
    <property type="match status" value="1"/>
</dbReference>
<dbReference type="NCBIfam" id="TIGR01557">
    <property type="entry name" value="myb_SHAQKYF"/>
    <property type="match status" value="1"/>
</dbReference>
<feature type="compositionally biased region" description="Low complexity" evidence="6">
    <location>
        <begin position="190"/>
        <end position="202"/>
    </location>
</feature>
<feature type="compositionally biased region" description="Low complexity" evidence="6">
    <location>
        <begin position="154"/>
        <end position="166"/>
    </location>
</feature>
<feature type="compositionally biased region" description="Polar residues" evidence="6">
    <location>
        <begin position="167"/>
        <end position="189"/>
    </location>
</feature>
<evidence type="ECO:0000256" key="4">
    <source>
        <dbReference type="ARBA" id="ARBA00023163"/>
    </source>
</evidence>
<feature type="domain" description="HTH myb-type" evidence="9">
    <location>
        <begin position="54"/>
        <end position="108"/>
    </location>
</feature>
<dbReference type="PROSITE" id="PS51293">
    <property type="entry name" value="SANT"/>
    <property type="match status" value="1"/>
</dbReference>
<evidence type="ECO:0000313" key="10">
    <source>
        <dbReference type="EMBL" id="KAF5747996.1"/>
    </source>
</evidence>
<dbReference type="InterPro" id="IPR009057">
    <property type="entry name" value="Homeodomain-like_sf"/>
</dbReference>
<evidence type="ECO:0000259" key="9">
    <source>
        <dbReference type="PROSITE" id="PS51294"/>
    </source>
</evidence>
<keyword evidence="5" id="KW-0539">Nucleus</keyword>
<dbReference type="Pfam" id="PF00249">
    <property type="entry name" value="Myb_DNA-binding"/>
    <property type="match status" value="1"/>
</dbReference>
<dbReference type="EMBL" id="JAAARO010000005">
    <property type="protein sequence ID" value="KAF5747996.1"/>
    <property type="molecule type" value="Genomic_DNA"/>
</dbReference>
<accession>A0A7J7DPH6</accession>
<evidence type="ECO:0000259" key="7">
    <source>
        <dbReference type="PROSITE" id="PS50090"/>
    </source>
</evidence>
<evidence type="ECO:0000256" key="2">
    <source>
        <dbReference type="ARBA" id="ARBA00023015"/>
    </source>
</evidence>
<keyword evidence="4" id="KW-0804">Transcription</keyword>
<feature type="region of interest" description="Disordered" evidence="6">
    <location>
        <begin position="287"/>
        <end position="313"/>
    </location>
</feature>
<dbReference type="InterPro" id="IPR017930">
    <property type="entry name" value="Myb_dom"/>
</dbReference>
<sequence>MTVQKCGASASNATLPAGNGISVIPGSHTMISLQVKEQFSCGNDYAPKVRKQYTITKQRERWTEEEHKKFLEALKLYGRAWRRIEEHIGTKTTVQIRSHAQKFFSKVVRESGGSNTSSAEPIEIPPPRPKRRPVHPYPRKLVHPMNKENSIPEQSLRSSSPQLSVSGQENLSPKSVLSRVGSNALGSADSNSPNGSLSPLSSETAVHPSGFKIPLADSSPGANESPSPVLENADSVPKGHLSTKLDLFPSDDVLAKEEMTVEASARSLKLFGTTVLVTEAHRLSSPTMVTPKSVPSDVEDKKDSQFQPRNPVALDFSSGTTKNCWIHSPYGAPGVHYHMHFLKENSMSTDGGSAAPLPWWTSSHGAMLSPFVPFGQQEAVKALSGVNTRDTENHKEGSWTGSNSGSVNEGEIVDKNLDTEIHSFQPHLEKKRKELDLGFKFKPNVKSAFYDLRVGPEKCVKGFVPYKKRMAEPETLTRQ</sequence>
<dbReference type="SUPFAM" id="SSF46689">
    <property type="entry name" value="Homeodomain-like"/>
    <property type="match status" value="1"/>
</dbReference>
<name>A0A7J7DPH6_TRIWF</name>
<dbReference type="PROSITE" id="PS50090">
    <property type="entry name" value="MYB_LIKE"/>
    <property type="match status" value="1"/>
</dbReference>
<comment type="caution">
    <text evidence="10">The sequence shown here is derived from an EMBL/GenBank/DDBJ whole genome shotgun (WGS) entry which is preliminary data.</text>
</comment>
<dbReference type="GO" id="GO:0003677">
    <property type="term" value="F:DNA binding"/>
    <property type="evidence" value="ECO:0007669"/>
    <property type="project" value="UniProtKB-KW"/>
</dbReference>
<feature type="region of interest" description="Disordered" evidence="6">
    <location>
        <begin position="109"/>
        <end position="237"/>
    </location>
</feature>
<comment type="subcellular location">
    <subcellularLocation>
        <location evidence="1">Nucleus</location>
    </subcellularLocation>
</comment>
<dbReference type="PANTHER" id="PTHR12802:SF155">
    <property type="entry name" value="DEUBIQUITINASE MYSM1"/>
    <property type="match status" value="1"/>
</dbReference>
<dbReference type="FunFam" id="1.10.10.60:FF:000023">
    <property type="entry name" value="protein REVEILLE 6 isoform X1"/>
    <property type="match status" value="1"/>
</dbReference>
<dbReference type="GO" id="GO:0005634">
    <property type="term" value="C:nucleus"/>
    <property type="evidence" value="ECO:0007669"/>
    <property type="project" value="UniProtKB-SubCell"/>
</dbReference>
<dbReference type="InterPro" id="IPR006447">
    <property type="entry name" value="Myb_dom_plants"/>
</dbReference>
<organism evidence="10 11">
    <name type="scientific">Tripterygium wilfordii</name>
    <name type="common">Thunder God vine</name>
    <dbReference type="NCBI Taxonomy" id="458696"/>
    <lineage>
        <taxon>Eukaryota</taxon>
        <taxon>Viridiplantae</taxon>
        <taxon>Streptophyta</taxon>
        <taxon>Embryophyta</taxon>
        <taxon>Tracheophyta</taxon>
        <taxon>Spermatophyta</taxon>
        <taxon>Magnoliopsida</taxon>
        <taxon>eudicotyledons</taxon>
        <taxon>Gunneridae</taxon>
        <taxon>Pentapetalae</taxon>
        <taxon>rosids</taxon>
        <taxon>fabids</taxon>
        <taxon>Celastrales</taxon>
        <taxon>Celastraceae</taxon>
        <taxon>Tripterygium</taxon>
    </lineage>
</organism>
<evidence type="ECO:0000256" key="3">
    <source>
        <dbReference type="ARBA" id="ARBA00023125"/>
    </source>
</evidence>
<feature type="compositionally biased region" description="Basic residues" evidence="6">
    <location>
        <begin position="128"/>
        <end position="142"/>
    </location>
</feature>
<evidence type="ECO:0000313" key="11">
    <source>
        <dbReference type="Proteomes" id="UP000593562"/>
    </source>
</evidence>
<dbReference type="InParanoid" id="A0A7J7DPH6"/>
<dbReference type="InterPro" id="IPR001005">
    <property type="entry name" value="SANT/Myb"/>
</dbReference>
<reference evidence="10 11" key="1">
    <citation type="journal article" date="2020" name="Nat. Commun.">
        <title>Genome of Tripterygium wilfordii and identification of cytochrome P450 involved in triptolide biosynthesis.</title>
        <authorList>
            <person name="Tu L."/>
            <person name="Su P."/>
            <person name="Zhang Z."/>
            <person name="Gao L."/>
            <person name="Wang J."/>
            <person name="Hu T."/>
            <person name="Zhou J."/>
            <person name="Zhang Y."/>
            <person name="Zhao Y."/>
            <person name="Liu Y."/>
            <person name="Song Y."/>
            <person name="Tong Y."/>
            <person name="Lu Y."/>
            <person name="Yang J."/>
            <person name="Xu C."/>
            <person name="Jia M."/>
            <person name="Peters R.J."/>
            <person name="Huang L."/>
            <person name="Gao W."/>
        </authorList>
    </citation>
    <scope>NUCLEOTIDE SEQUENCE [LARGE SCALE GENOMIC DNA]</scope>
    <source>
        <strain evidence="11">cv. XIE 37</strain>
        <tissue evidence="10">Leaf</tissue>
    </source>
</reference>
<evidence type="ECO:0000256" key="1">
    <source>
        <dbReference type="ARBA" id="ARBA00004123"/>
    </source>
</evidence>
<keyword evidence="3" id="KW-0238">DNA-binding</keyword>
<protein>
    <submittedName>
        <fullName evidence="10">Protein REVEILLE 1</fullName>
    </submittedName>
</protein>
<dbReference type="FunCoup" id="A0A7J7DPH6">
    <property type="interactions" value="175"/>
</dbReference>
<dbReference type="CDD" id="cd00167">
    <property type="entry name" value="SANT"/>
    <property type="match status" value="1"/>
</dbReference>
<dbReference type="AlphaFoldDB" id="A0A7J7DPH6"/>
<keyword evidence="11" id="KW-1185">Reference proteome</keyword>
<evidence type="ECO:0000259" key="8">
    <source>
        <dbReference type="PROSITE" id="PS51293"/>
    </source>
</evidence>
<dbReference type="PANTHER" id="PTHR12802">
    <property type="entry name" value="SWI/SNF COMPLEX-RELATED"/>
    <property type="match status" value="1"/>
</dbReference>
<gene>
    <name evidence="10" type="ORF">HS088_TW05G00727</name>
</gene>